<dbReference type="GO" id="GO:0005634">
    <property type="term" value="C:nucleus"/>
    <property type="evidence" value="ECO:0007669"/>
    <property type="project" value="UniProtKB-SubCell"/>
</dbReference>
<dbReference type="SUPFAM" id="SSF55120">
    <property type="entry name" value="Pseudouridine synthase"/>
    <property type="match status" value="1"/>
</dbReference>
<dbReference type="KEGG" id="pmrn:116939266"/>
<reference evidence="23" key="1">
    <citation type="submission" date="2025-08" db="UniProtKB">
        <authorList>
            <consortium name="RefSeq"/>
        </authorList>
    </citation>
    <scope>IDENTIFICATION</scope>
    <source>
        <tissue evidence="23">Sperm</tissue>
    </source>
</reference>
<comment type="subcellular location">
    <subcellularLocation>
        <location evidence="2">Nucleus</location>
    </subcellularLocation>
</comment>
<gene>
    <name evidence="23" type="primary">PUS1</name>
</gene>
<comment type="catalytic activity">
    <reaction evidence="9">
        <text>uridine(38/39/40) in tRNA = pseudouridine(38/39/40) in tRNA</text>
        <dbReference type="Rhea" id="RHEA:22376"/>
        <dbReference type="Rhea" id="RHEA-COMP:10085"/>
        <dbReference type="Rhea" id="RHEA-COMP:10087"/>
        <dbReference type="ChEBI" id="CHEBI:65314"/>
        <dbReference type="ChEBI" id="CHEBI:65315"/>
        <dbReference type="EC" id="5.4.99.12"/>
    </reaction>
</comment>
<evidence type="ECO:0000256" key="15">
    <source>
        <dbReference type="ARBA" id="ARBA00079087"/>
    </source>
</evidence>
<evidence type="ECO:0000256" key="4">
    <source>
        <dbReference type="ARBA" id="ARBA00022664"/>
    </source>
</evidence>
<dbReference type="PANTHER" id="PTHR11142:SF4">
    <property type="entry name" value="PSEUDOURIDYLATE SYNTHASE 1 HOMOLOG"/>
    <property type="match status" value="1"/>
</dbReference>
<name>A0AAJ7SR92_PETMA</name>
<evidence type="ECO:0000256" key="3">
    <source>
        <dbReference type="ARBA" id="ARBA00009375"/>
    </source>
</evidence>
<dbReference type="RefSeq" id="XP_032803355.1">
    <property type="nucleotide sequence ID" value="XM_032947464.1"/>
</dbReference>
<dbReference type="InterPro" id="IPR001406">
    <property type="entry name" value="PsdUridine_synth_TruA"/>
</dbReference>
<feature type="region of interest" description="Disordered" evidence="20">
    <location>
        <begin position="112"/>
        <end position="200"/>
    </location>
</feature>
<feature type="region of interest" description="Disordered" evidence="20">
    <location>
        <begin position="38"/>
        <end position="98"/>
    </location>
</feature>
<comment type="catalytic activity">
    <reaction evidence="8">
        <text>a uridine in tRNA = a pseudouridine in tRNA</text>
        <dbReference type="Rhea" id="RHEA:54572"/>
        <dbReference type="Rhea" id="RHEA-COMP:13339"/>
        <dbReference type="Rhea" id="RHEA-COMP:13934"/>
        <dbReference type="ChEBI" id="CHEBI:65314"/>
        <dbReference type="ChEBI" id="CHEBI:65315"/>
    </reaction>
</comment>
<dbReference type="AlphaFoldDB" id="A0AAJ7SR92"/>
<evidence type="ECO:0000256" key="19">
    <source>
        <dbReference type="PIRSR" id="PIRSR641708-2"/>
    </source>
</evidence>
<evidence type="ECO:0000256" key="6">
    <source>
        <dbReference type="ARBA" id="ARBA00023235"/>
    </source>
</evidence>
<comment type="subunit">
    <text evidence="11">Monomer. Forms a complex with RARG and the SRA1 RNA in the nucleus.</text>
</comment>
<dbReference type="HAMAP" id="MF_00171">
    <property type="entry name" value="TruA"/>
    <property type="match status" value="1"/>
</dbReference>
<dbReference type="GO" id="GO:1990481">
    <property type="term" value="P:mRNA pseudouridine synthesis"/>
    <property type="evidence" value="ECO:0007669"/>
    <property type="project" value="TreeGrafter"/>
</dbReference>
<keyword evidence="6" id="KW-0413">Isomerase</keyword>
<feature type="compositionally biased region" description="Low complexity" evidence="20">
    <location>
        <begin position="116"/>
        <end position="131"/>
    </location>
</feature>
<dbReference type="InterPro" id="IPR020103">
    <property type="entry name" value="PsdUridine_synth_cat_dom_sf"/>
</dbReference>
<evidence type="ECO:0000313" key="23">
    <source>
        <dbReference type="RefSeq" id="XP_032803355.1"/>
    </source>
</evidence>
<evidence type="ECO:0000256" key="14">
    <source>
        <dbReference type="ARBA" id="ARBA00075153"/>
    </source>
</evidence>
<evidence type="ECO:0000256" key="7">
    <source>
        <dbReference type="ARBA" id="ARBA00023242"/>
    </source>
</evidence>
<keyword evidence="22" id="KW-1185">Reference proteome</keyword>
<evidence type="ECO:0000256" key="8">
    <source>
        <dbReference type="ARBA" id="ARBA00036943"/>
    </source>
</evidence>
<evidence type="ECO:0000313" key="22">
    <source>
        <dbReference type="Proteomes" id="UP001318040"/>
    </source>
</evidence>
<dbReference type="EC" id="5.4.99.12" evidence="12"/>
<evidence type="ECO:0000256" key="5">
    <source>
        <dbReference type="ARBA" id="ARBA00022694"/>
    </source>
</evidence>
<dbReference type="Pfam" id="PF01416">
    <property type="entry name" value="PseudoU_synth_1"/>
    <property type="match status" value="1"/>
</dbReference>
<feature type="domain" description="Pseudouridine synthase I TruA alpha/beta" evidence="21">
    <location>
        <begin position="366"/>
        <end position="470"/>
    </location>
</feature>
<dbReference type="GO" id="GO:0160147">
    <property type="term" value="F:tRNA pseudouridine(38-40) synthase activity"/>
    <property type="evidence" value="ECO:0007669"/>
    <property type="project" value="UniProtKB-EC"/>
</dbReference>
<dbReference type="FunFam" id="3.30.70.660:FF:000002">
    <property type="entry name" value="tRNA pseudouridine synthase"/>
    <property type="match status" value="1"/>
</dbReference>
<accession>A0AAJ7SR92</accession>
<dbReference type="NCBIfam" id="TIGR00071">
    <property type="entry name" value="hisT_truA"/>
    <property type="match status" value="1"/>
</dbReference>
<keyword evidence="5" id="KW-0819">tRNA processing</keyword>
<feature type="compositionally biased region" description="Basic and acidic residues" evidence="20">
    <location>
        <begin position="68"/>
        <end position="81"/>
    </location>
</feature>
<dbReference type="CDD" id="cd02568">
    <property type="entry name" value="PseudoU_synth_PUS1_PUS2"/>
    <property type="match status" value="1"/>
</dbReference>
<feature type="binding site" evidence="19">
    <location>
        <position position="320"/>
    </location>
    <ligand>
        <name>substrate</name>
    </ligand>
</feature>
<evidence type="ECO:0000256" key="11">
    <source>
        <dbReference type="ARBA" id="ARBA00064589"/>
    </source>
</evidence>
<dbReference type="Gene3D" id="3.30.70.660">
    <property type="entry name" value="Pseudouridine synthase I, catalytic domain, C-terminal subdomain"/>
    <property type="match status" value="1"/>
</dbReference>
<comment type="function">
    <text evidence="10">Pseudouridylate synthase that catalyzes pseudouridylation of tRNAs and mRNAs. Acts on positions 27/28 in the anticodon stem and also positions 34 and 36 in the anticodon of an intron containing tRNA. Also catalyzes pseudouridylation of mRNAs: mediates pseudouridylation of mRNAs with the consensus sequence 5'-UGUAG-3'. Acts as a regulator of pre-mRNA splicing by mediating pseudouridylation of pre-mRNAs at locations associated with alternatively spliced regions. Pseudouridylation of pre-mRNAs near splice sites directly regulates mRNA splicing and mRNA 3'-end processing. Involved in regulation of nuclear receptor activity through pseudouridylation of SRA1 mRNA.</text>
</comment>
<comment type="similarity">
    <text evidence="3">Belongs to the tRNA pseudouridine synthase TruA family.</text>
</comment>
<sequence length="552" mass="60134">MRQALVSLRWCLHLGAFLRPPPPPLLLRGHAAVRMATPGSATLAPSPPPPHTSTPHPAPDCGAVAMEKNGEARGPEGKRDSQGPQEKGVSRGLHAKGHGRAPVSLLLLQEEQSGRGPEANGEAAPGPAENGDSSQGVQQQQEQQKKKGDPVDSEGSSVAKRGPEPAEQLAKRARLEAPEGGEGGDPLGEPRGPGEARKKFPKKKVALLVAYSGKGYHGMQRNAGNAAYRTIEDELVEALVRAGCIPDNHAADMRKMSFQRCARTDKGVSAIGQVVSLKMWLIDDVVNKINAHLPQQIRIMGMQRVTNGFNSKQLCDARTYIYLLPSFTFGPKGQGEWDGEGERDTAWEESFRLPEETLSHVNALLRRYVGTHNFHNFTSGKGAQEASARRYVTEAYCQPPSLQQGIEFALIRIRGQSFMLHQIRKMVGLVVAVARGHAGDQRMQDAFGNDKLDVPKAPGLGLVLERVHYDRYDSRYAGDGVHAALAWPELAPALAEFAERHVYAGIEAAEREEGSMRRWLGTLDKHDFTSSLARAVHSQVKREDSDSNSESE</sequence>
<keyword evidence="7" id="KW-0539">Nucleus</keyword>
<evidence type="ECO:0000256" key="16">
    <source>
        <dbReference type="ARBA" id="ARBA00080849"/>
    </source>
</evidence>
<dbReference type="InterPro" id="IPR020097">
    <property type="entry name" value="PsdUridine_synth_TruA_a/b_dom"/>
</dbReference>
<evidence type="ECO:0000256" key="18">
    <source>
        <dbReference type="PIRSR" id="PIRSR641708-1"/>
    </source>
</evidence>
<dbReference type="GO" id="GO:0003723">
    <property type="term" value="F:RNA binding"/>
    <property type="evidence" value="ECO:0007669"/>
    <property type="project" value="InterPro"/>
</dbReference>
<evidence type="ECO:0000256" key="10">
    <source>
        <dbReference type="ARBA" id="ARBA00053709"/>
    </source>
</evidence>
<dbReference type="PANTHER" id="PTHR11142">
    <property type="entry name" value="PSEUDOURIDYLATE SYNTHASE"/>
    <property type="match status" value="1"/>
</dbReference>
<dbReference type="InterPro" id="IPR041708">
    <property type="entry name" value="PUS1/PUS2-like"/>
</dbReference>
<dbReference type="InterPro" id="IPR020094">
    <property type="entry name" value="TruA/RsuA/RluB/E/F_N"/>
</dbReference>
<evidence type="ECO:0000259" key="21">
    <source>
        <dbReference type="Pfam" id="PF01416"/>
    </source>
</evidence>
<dbReference type="GO" id="GO:0031119">
    <property type="term" value="P:tRNA pseudouridine synthesis"/>
    <property type="evidence" value="ECO:0007669"/>
    <property type="project" value="InterPro"/>
</dbReference>
<dbReference type="InterPro" id="IPR020095">
    <property type="entry name" value="PsdUridine_synth_TruA_C"/>
</dbReference>
<evidence type="ECO:0000256" key="1">
    <source>
        <dbReference type="ARBA" id="ARBA00001166"/>
    </source>
</evidence>
<organism evidence="22 23">
    <name type="scientific">Petromyzon marinus</name>
    <name type="common">Sea lamprey</name>
    <dbReference type="NCBI Taxonomy" id="7757"/>
    <lineage>
        <taxon>Eukaryota</taxon>
        <taxon>Metazoa</taxon>
        <taxon>Chordata</taxon>
        <taxon>Craniata</taxon>
        <taxon>Vertebrata</taxon>
        <taxon>Cyclostomata</taxon>
        <taxon>Hyperoartia</taxon>
        <taxon>Petromyzontiformes</taxon>
        <taxon>Petromyzontidae</taxon>
        <taxon>Petromyzon</taxon>
    </lineage>
</organism>
<proteinExistence type="inferred from homology"/>
<evidence type="ECO:0000256" key="2">
    <source>
        <dbReference type="ARBA" id="ARBA00004123"/>
    </source>
</evidence>
<evidence type="ECO:0000256" key="17">
    <source>
        <dbReference type="ARBA" id="ARBA00081344"/>
    </source>
</evidence>
<evidence type="ECO:0000256" key="13">
    <source>
        <dbReference type="ARBA" id="ARBA00068582"/>
    </source>
</evidence>
<keyword evidence="4" id="KW-0507">mRNA processing</keyword>
<dbReference type="Gene3D" id="3.30.70.580">
    <property type="entry name" value="Pseudouridine synthase I, catalytic domain, N-terminal subdomain"/>
    <property type="match status" value="1"/>
</dbReference>
<protein>
    <recommendedName>
        <fullName evidence="13">Pseudouridylate synthase 1 homolog</fullName>
        <ecNumber evidence="12">5.4.99.12</ecNumber>
    </recommendedName>
    <alternativeName>
        <fullName evidence="14">tRNA pseudouridine synthase 1</fullName>
    </alternativeName>
    <alternativeName>
        <fullName evidence="17">tRNA pseudouridine(38-40) synthase</fullName>
    </alternativeName>
    <alternativeName>
        <fullName evidence="15">tRNA pseudouridylate synthase I</fullName>
    </alternativeName>
    <alternativeName>
        <fullName evidence="16">tRNA-uridine isomerase I</fullName>
    </alternativeName>
</protein>
<evidence type="ECO:0000256" key="12">
    <source>
        <dbReference type="ARBA" id="ARBA00066509"/>
    </source>
</evidence>
<dbReference type="CTD" id="80324"/>
<dbReference type="FunFam" id="3.30.70.580:FF:000002">
    <property type="entry name" value="tRNA pseudouridine synthase"/>
    <property type="match status" value="1"/>
</dbReference>
<dbReference type="Proteomes" id="UP001318040">
    <property type="component" value="Chromosome 5"/>
</dbReference>
<dbReference type="GO" id="GO:0006397">
    <property type="term" value="P:mRNA processing"/>
    <property type="evidence" value="ECO:0007669"/>
    <property type="project" value="UniProtKB-KW"/>
</dbReference>
<feature type="active site" description="Nucleophile" evidence="18">
    <location>
        <position position="265"/>
    </location>
</feature>
<comment type="catalytic activity">
    <reaction evidence="1">
        <text>a uridine in mRNA = a pseudouridine in mRNA</text>
        <dbReference type="Rhea" id="RHEA:56644"/>
        <dbReference type="Rhea" id="RHEA-COMP:14658"/>
        <dbReference type="Rhea" id="RHEA-COMP:14659"/>
        <dbReference type="ChEBI" id="CHEBI:65314"/>
        <dbReference type="ChEBI" id="CHEBI:65315"/>
    </reaction>
</comment>
<evidence type="ECO:0000256" key="20">
    <source>
        <dbReference type="SAM" id="MobiDB-lite"/>
    </source>
</evidence>
<feature type="compositionally biased region" description="Basic and acidic residues" evidence="20">
    <location>
        <begin position="161"/>
        <end position="177"/>
    </location>
</feature>
<feature type="compositionally biased region" description="Pro residues" evidence="20">
    <location>
        <begin position="45"/>
        <end position="58"/>
    </location>
</feature>
<evidence type="ECO:0000256" key="9">
    <source>
        <dbReference type="ARBA" id="ARBA00052184"/>
    </source>
</evidence>